<reference evidence="2" key="1">
    <citation type="submission" date="2018-05" db="EMBL/GenBank/DDBJ databases">
        <authorList>
            <person name="Lanie J.A."/>
            <person name="Ng W.-L."/>
            <person name="Kazmierczak K.M."/>
            <person name="Andrzejewski T.M."/>
            <person name="Davidsen T.M."/>
            <person name="Wayne K.J."/>
            <person name="Tettelin H."/>
            <person name="Glass J.I."/>
            <person name="Rusch D."/>
            <person name="Podicherti R."/>
            <person name="Tsui H.-C.T."/>
            <person name="Winkler M.E."/>
        </authorList>
    </citation>
    <scope>NUCLEOTIDE SEQUENCE</scope>
</reference>
<organism evidence="2">
    <name type="scientific">marine metagenome</name>
    <dbReference type="NCBI Taxonomy" id="408172"/>
    <lineage>
        <taxon>unclassified sequences</taxon>
        <taxon>metagenomes</taxon>
        <taxon>ecological metagenomes</taxon>
    </lineage>
</organism>
<dbReference type="PANTHER" id="PTHR34606:SF15">
    <property type="entry name" value="BON DOMAIN-CONTAINING PROTEIN"/>
    <property type="match status" value="1"/>
</dbReference>
<feature type="domain" description="BON" evidence="1">
    <location>
        <begin position="1"/>
        <end position="41"/>
    </location>
</feature>
<accession>A0A381X5S2</accession>
<evidence type="ECO:0000313" key="2">
    <source>
        <dbReference type="EMBL" id="SVA60106.1"/>
    </source>
</evidence>
<dbReference type="InterPro" id="IPR007055">
    <property type="entry name" value="BON_dom"/>
</dbReference>
<dbReference type="InterPro" id="IPR051686">
    <property type="entry name" value="Lipoprotein_DolP"/>
</dbReference>
<feature type="domain" description="BON" evidence="1">
    <location>
        <begin position="118"/>
        <end position="192"/>
    </location>
</feature>
<feature type="non-terminal residue" evidence="2">
    <location>
        <position position="1"/>
    </location>
</feature>
<dbReference type="Gene3D" id="3.30.1340.30">
    <property type="match status" value="1"/>
</dbReference>
<evidence type="ECO:0000259" key="1">
    <source>
        <dbReference type="PROSITE" id="PS50914"/>
    </source>
</evidence>
<dbReference type="PROSITE" id="PS50914">
    <property type="entry name" value="BON"/>
    <property type="match status" value="2"/>
</dbReference>
<sequence>TGSEVTLTGELETFWAKSEAIRRTLEVKGVETVASELVIPPPESDEALAEAVGQAIQRYPHYSVFDYLDGGIDTGVVTLWGKVTADREKADEIFERVAKIQGVQDVRSDIQTMTPSTADVNLRRSIFQAVSRSTHFERVSRARNPPFHIIVERSVVTLVGYVQGEIEYRELERIARQTQGVLRVDNQLQRVQ</sequence>
<dbReference type="AlphaFoldDB" id="A0A381X5S2"/>
<name>A0A381X5S2_9ZZZZ</name>
<proteinExistence type="predicted"/>
<dbReference type="Pfam" id="PF04972">
    <property type="entry name" value="BON"/>
    <property type="match status" value="3"/>
</dbReference>
<gene>
    <name evidence="2" type="ORF">METZ01_LOCUS112960</name>
</gene>
<dbReference type="EMBL" id="UINC01014021">
    <property type="protein sequence ID" value="SVA60106.1"/>
    <property type="molecule type" value="Genomic_DNA"/>
</dbReference>
<dbReference type="PANTHER" id="PTHR34606">
    <property type="entry name" value="BON DOMAIN-CONTAINING PROTEIN"/>
    <property type="match status" value="1"/>
</dbReference>
<protein>
    <recommendedName>
        <fullName evidence="1">BON domain-containing protein</fullName>
    </recommendedName>
</protein>